<dbReference type="PANTHER" id="PTHR32322">
    <property type="entry name" value="INNER MEMBRANE TRANSPORTER"/>
    <property type="match status" value="1"/>
</dbReference>
<comment type="similarity">
    <text evidence="2">Belongs to the EamA transporter family.</text>
</comment>
<reference evidence="8 9" key="1">
    <citation type="journal article" date="2013" name="Int. J. Syst. Evol. Microbiol.">
        <title>Roseomonas aerophila sp. nov., isolated from air.</title>
        <authorList>
            <person name="Kim S.J."/>
            <person name="Weon H.Y."/>
            <person name="Ahn J.H."/>
            <person name="Hong S.B."/>
            <person name="Seok S.J."/>
            <person name="Whang K.S."/>
            <person name="Kwon S.W."/>
        </authorList>
    </citation>
    <scope>NUCLEOTIDE SEQUENCE [LARGE SCALE GENOMIC DNA]</scope>
    <source>
        <strain evidence="8 9">NBRC 108923</strain>
    </source>
</reference>
<protein>
    <submittedName>
        <fullName evidence="8">EamA family transporter</fullName>
    </submittedName>
</protein>
<comment type="subcellular location">
    <subcellularLocation>
        <location evidence="1">Membrane</location>
        <topology evidence="1">Multi-pass membrane protein</topology>
    </subcellularLocation>
</comment>
<keyword evidence="3 6" id="KW-0812">Transmembrane</keyword>
<evidence type="ECO:0000259" key="7">
    <source>
        <dbReference type="Pfam" id="PF00892"/>
    </source>
</evidence>
<proteinExistence type="inferred from homology"/>
<evidence type="ECO:0000256" key="4">
    <source>
        <dbReference type="ARBA" id="ARBA00022989"/>
    </source>
</evidence>
<sequence length="312" mass="32480">MRGEHTGAVAAPTARGGEPTGTDLPLFLLMSLIWGSTWIAAKVGIGSMPPVLFSAVRYTVVGVVLLVAVRGIVPLLRGRLGGQVLVTGLLVNTGTYALLLWGMQHVATGVAGLVNMTMIVVGLYGLALLRGEEVPSWRHAMSLLLGIGGLVALFAGRIDLRGNPMELWGILAIILGSLCYCMGSVLSRPLLATANPLQLTGAQALTGAVGLIVLSALLEPLSLETLHRALHPAPLASLGFMVVFGTFVAYTIYLRLMRNWGSARAGLYAFVSPVVALVLGHLVFGEALGPRQILGAALMLGAAALAVRRPGA</sequence>
<feature type="domain" description="EamA" evidence="7">
    <location>
        <begin position="167"/>
        <end position="307"/>
    </location>
</feature>
<evidence type="ECO:0000256" key="5">
    <source>
        <dbReference type="ARBA" id="ARBA00023136"/>
    </source>
</evidence>
<accession>A0ABR7RVI0</accession>
<evidence type="ECO:0000256" key="1">
    <source>
        <dbReference type="ARBA" id="ARBA00004141"/>
    </source>
</evidence>
<comment type="caution">
    <text evidence="8">The sequence shown here is derived from an EMBL/GenBank/DDBJ whole genome shotgun (WGS) entry which is preliminary data.</text>
</comment>
<feature type="transmembrane region" description="Helical" evidence="6">
    <location>
        <begin position="136"/>
        <end position="155"/>
    </location>
</feature>
<evidence type="ECO:0000256" key="3">
    <source>
        <dbReference type="ARBA" id="ARBA00022692"/>
    </source>
</evidence>
<dbReference type="RefSeq" id="WP_187787087.1">
    <property type="nucleotide sequence ID" value="NZ_JACTVA010000085.1"/>
</dbReference>
<keyword evidence="4 6" id="KW-1133">Transmembrane helix</keyword>
<keyword evidence="9" id="KW-1185">Reference proteome</keyword>
<feature type="transmembrane region" description="Helical" evidence="6">
    <location>
        <begin position="199"/>
        <end position="218"/>
    </location>
</feature>
<keyword evidence="5 6" id="KW-0472">Membrane</keyword>
<feature type="transmembrane region" description="Helical" evidence="6">
    <location>
        <begin position="230"/>
        <end position="253"/>
    </location>
</feature>
<name>A0ABR7RVI0_9PROT</name>
<evidence type="ECO:0000256" key="2">
    <source>
        <dbReference type="ARBA" id="ARBA00007362"/>
    </source>
</evidence>
<dbReference type="Pfam" id="PF00892">
    <property type="entry name" value="EamA"/>
    <property type="match status" value="2"/>
</dbReference>
<dbReference type="Proteomes" id="UP000626026">
    <property type="component" value="Unassembled WGS sequence"/>
</dbReference>
<feature type="transmembrane region" description="Helical" evidence="6">
    <location>
        <begin position="290"/>
        <end position="307"/>
    </location>
</feature>
<feature type="transmembrane region" description="Helical" evidence="6">
    <location>
        <begin position="167"/>
        <end position="187"/>
    </location>
</feature>
<dbReference type="PANTHER" id="PTHR32322:SF2">
    <property type="entry name" value="EAMA DOMAIN-CONTAINING PROTEIN"/>
    <property type="match status" value="1"/>
</dbReference>
<dbReference type="EMBL" id="JACTVA010000085">
    <property type="protein sequence ID" value="MBC9209967.1"/>
    <property type="molecule type" value="Genomic_DNA"/>
</dbReference>
<dbReference type="SUPFAM" id="SSF103481">
    <property type="entry name" value="Multidrug resistance efflux transporter EmrE"/>
    <property type="match status" value="2"/>
</dbReference>
<feature type="transmembrane region" description="Helical" evidence="6">
    <location>
        <begin position="51"/>
        <end position="72"/>
    </location>
</feature>
<feature type="transmembrane region" description="Helical" evidence="6">
    <location>
        <begin position="109"/>
        <end position="129"/>
    </location>
</feature>
<feature type="transmembrane region" description="Helical" evidence="6">
    <location>
        <begin position="24"/>
        <end position="45"/>
    </location>
</feature>
<feature type="transmembrane region" description="Helical" evidence="6">
    <location>
        <begin position="265"/>
        <end position="284"/>
    </location>
</feature>
<evidence type="ECO:0000313" key="9">
    <source>
        <dbReference type="Proteomes" id="UP000626026"/>
    </source>
</evidence>
<evidence type="ECO:0000313" key="8">
    <source>
        <dbReference type="EMBL" id="MBC9209967.1"/>
    </source>
</evidence>
<dbReference type="InterPro" id="IPR050638">
    <property type="entry name" value="AA-Vitamin_Transporters"/>
</dbReference>
<dbReference type="InterPro" id="IPR000620">
    <property type="entry name" value="EamA_dom"/>
</dbReference>
<feature type="transmembrane region" description="Helical" evidence="6">
    <location>
        <begin position="84"/>
        <end position="103"/>
    </location>
</feature>
<feature type="domain" description="EamA" evidence="7">
    <location>
        <begin position="26"/>
        <end position="153"/>
    </location>
</feature>
<gene>
    <name evidence="8" type="ORF">IBL26_24250</name>
</gene>
<evidence type="ECO:0000256" key="6">
    <source>
        <dbReference type="SAM" id="Phobius"/>
    </source>
</evidence>
<dbReference type="InterPro" id="IPR037185">
    <property type="entry name" value="EmrE-like"/>
</dbReference>
<organism evidence="8 9">
    <name type="scientific">Teichococcus aerophilus</name>
    <dbReference type="NCBI Taxonomy" id="1224513"/>
    <lineage>
        <taxon>Bacteria</taxon>
        <taxon>Pseudomonadati</taxon>
        <taxon>Pseudomonadota</taxon>
        <taxon>Alphaproteobacteria</taxon>
        <taxon>Acetobacterales</taxon>
        <taxon>Roseomonadaceae</taxon>
        <taxon>Roseomonas</taxon>
    </lineage>
</organism>